<dbReference type="GeneID" id="22575682"/>
<comment type="subcellular location">
    <subcellularLocation>
        <location evidence="1">Cytoplasm</location>
        <location evidence="1">Cytoskeleton</location>
        <location evidence="1">Cilium basal body</location>
    </subcellularLocation>
</comment>
<dbReference type="RefSeq" id="XP_010699606.1">
    <property type="nucleotide sequence ID" value="XM_010701304.1"/>
</dbReference>
<evidence type="ECO:0000256" key="2">
    <source>
        <dbReference type="ARBA" id="ARBA00022490"/>
    </source>
</evidence>
<protein>
    <submittedName>
        <fullName evidence="6">Uncharacterized protein</fullName>
    </submittedName>
</protein>
<dbReference type="KEGG" id="lpan:LPMP_250340"/>
<evidence type="ECO:0000256" key="1">
    <source>
        <dbReference type="ARBA" id="ARBA00004120"/>
    </source>
</evidence>
<evidence type="ECO:0000256" key="4">
    <source>
        <dbReference type="ARBA" id="ARBA00023212"/>
    </source>
</evidence>
<dbReference type="eggNOG" id="KOG4028">
    <property type="taxonomic scope" value="Eukaryota"/>
</dbReference>
<dbReference type="GO" id="GO:0005929">
    <property type="term" value="C:cilium"/>
    <property type="evidence" value="ECO:0007669"/>
    <property type="project" value="UniProtKB-ARBA"/>
</dbReference>
<dbReference type="VEuPathDB" id="TriTrypDB:LPMP_250340"/>
<dbReference type="OrthoDB" id="184109at2759"/>
<keyword evidence="3" id="KW-0970">Cilium biogenesis/degradation</keyword>
<dbReference type="PROSITE" id="PS51381">
    <property type="entry name" value="C2_B9"/>
    <property type="match status" value="1"/>
</dbReference>
<dbReference type="AlphaFoldDB" id="A0A088RUF1"/>
<dbReference type="Proteomes" id="UP000063063">
    <property type="component" value="Chromosome 25"/>
</dbReference>
<keyword evidence="7" id="KW-1185">Reference proteome</keyword>
<dbReference type="EMBL" id="CP009394">
    <property type="protein sequence ID" value="AIN98899.1"/>
    <property type="molecule type" value="Genomic_DNA"/>
</dbReference>
<sequence length="124" mass="13424">MRSGSDGIPWSYSIHVHYTLDSVQGWPKIAIQLWQLDDYGCQDIGGYGTAYLPTPRCGWMGGWVDNRNCVCQRGGRICGAPAHSCAFGRRFACPSCPSIRCSATTSSLQTTSSVSSGTQRQVAL</sequence>
<evidence type="ECO:0000313" key="6">
    <source>
        <dbReference type="EMBL" id="AIN98899.1"/>
    </source>
</evidence>
<name>A0A088RUF1_LEIPA</name>
<organism evidence="6 7">
    <name type="scientific">Leishmania panamensis</name>
    <dbReference type="NCBI Taxonomy" id="5679"/>
    <lineage>
        <taxon>Eukaryota</taxon>
        <taxon>Discoba</taxon>
        <taxon>Euglenozoa</taxon>
        <taxon>Kinetoplastea</taxon>
        <taxon>Metakinetoplastina</taxon>
        <taxon>Trypanosomatida</taxon>
        <taxon>Trypanosomatidae</taxon>
        <taxon>Leishmaniinae</taxon>
        <taxon>Leishmania</taxon>
        <taxon>Leishmania guyanensis species complex</taxon>
    </lineage>
</organism>
<evidence type="ECO:0000256" key="5">
    <source>
        <dbReference type="ARBA" id="ARBA00023273"/>
    </source>
</evidence>
<keyword evidence="2" id="KW-0963">Cytoplasm</keyword>
<evidence type="ECO:0000256" key="3">
    <source>
        <dbReference type="ARBA" id="ARBA00022794"/>
    </source>
</evidence>
<reference evidence="6 7" key="1">
    <citation type="journal article" date="2015" name="Sci. Rep.">
        <title>The genome of Leishmania panamensis: insights into genomics of the L. (Viannia) subgenus.</title>
        <authorList>
            <person name="Llanes A."/>
            <person name="Restrepo C.M."/>
            <person name="Vecchio G.D."/>
            <person name="Anguizola F.J."/>
            <person name="Lleonart R."/>
        </authorList>
    </citation>
    <scope>NUCLEOTIDE SEQUENCE [LARGE SCALE GENOMIC DNA]</scope>
    <source>
        <strain evidence="6 7">MHOM/PA/94/PSC-1</strain>
    </source>
</reference>
<dbReference type="InterPro" id="IPR010796">
    <property type="entry name" value="C2_B9-type_dom"/>
</dbReference>
<gene>
    <name evidence="6" type="ORF">LPMP_250340</name>
</gene>
<evidence type="ECO:0000313" key="7">
    <source>
        <dbReference type="Proteomes" id="UP000063063"/>
    </source>
</evidence>
<keyword evidence="5" id="KW-0966">Cell projection</keyword>
<dbReference type="Pfam" id="PF07162">
    <property type="entry name" value="B9-C2"/>
    <property type="match status" value="1"/>
</dbReference>
<keyword evidence="4" id="KW-0206">Cytoskeleton</keyword>
<dbReference type="GO" id="GO:0030030">
    <property type="term" value="P:cell projection organization"/>
    <property type="evidence" value="ECO:0007669"/>
    <property type="project" value="UniProtKB-KW"/>
</dbReference>
<accession>A0A088RUF1</accession>
<proteinExistence type="predicted"/>